<name>A0ABT6R896_9BACT</name>
<dbReference type="Gene3D" id="3.40.50.300">
    <property type="entry name" value="P-loop containing nucleotide triphosphate hydrolases"/>
    <property type="match status" value="1"/>
</dbReference>
<dbReference type="InterPro" id="IPR032807">
    <property type="entry name" value="GNVR"/>
</dbReference>
<feature type="transmembrane region" description="Helical" evidence="4">
    <location>
        <begin position="496"/>
        <end position="515"/>
    </location>
</feature>
<dbReference type="RefSeq" id="WP_282332773.1">
    <property type="nucleotide sequence ID" value="NZ_JASBRG010000001.1"/>
</dbReference>
<dbReference type="CDD" id="cd05387">
    <property type="entry name" value="BY-kinase"/>
    <property type="match status" value="1"/>
</dbReference>
<evidence type="ECO:0000256" key="3">
    <source>
        <dbReference type="SAM" id="Coils"/>
    </source>
</evidence>
<accession>A0ABT6R896</accession>
<keyword evidence="6" id="KW-0808">Transferase</keyword>
<dbReference type="EC" id="2.7.10.2" evidence="6"/>
<evidence type="ECO:0000256" key="2">
    <source>
        <dbReference type="ARBA" id="ARBA00022840"/>
    </source>
</evidence>
<evidence type="ECO:0000256" key="1">
    <source>
        <dbReference type="ARBA" id="ARBA00022741"/>
    </source>
</evidence>
<dbReference type="InterPro" id="IPR005702">
    <property type="entry name" value="Wzc-like_C"/>
</dbReference>
<keyword evidence="2" id="KW-0067">ATP-binding</keyword>
<dbReference type="InterPro" id="IPR050445">
    <property type="entry name" value="Bact_polysacc_biosynth/exp"/>
</dbReference>
<sequence>MADNFSPDLISDNSQKSFDIKEFILKYLKYLPWIIICGIIGFIAGYIKLRYAVPQYKAEASMLIRNNALNGGGNDSKMGALLMQQGSNINLANEMQILQARPLLKRVAQNLKLHTRYYAVGNVKSTLYYKNNPVKLTILALDSLSNATPFGFEVQVVNADAFIINNDTRRFYFNQPFVYNGSHLELIKTDSIVKNSNNEYPKIFITYTPSQFVADQLKSALAIKVVEGTDVLKLSAFGENKDMCADILTGVMAVYDSMGIEERSRVAQITLQFIDDRLDTVKKELGNVENRLQDFMEKNKLYDMEAQSSNYLELYNDYYKRESQMVVQTSILNWLIDYLKNKQNKNRLVPTTLGVPEPALGGFIEGYNKLQIERDATIKTVPESNPMIQKMDVSLEKMRVDMIEALTNVKASYNLTDQSLKSNSQNAQNELLSLPQKGRQMIEIKRMQQIMQDLYSFLLQKKIEVSISSASNISIARVVEEAVPSGAPVSPNRKSIYLMFTMLGLAIPIGIAALLELLNDRVNSKADIQKLTQTPILGEVGHSEPEDLPLVMKNNSRKFIAEQFRIIRTNLQFILANVNKPVIIVTSTFSGEGKSFVSTNLGGVMALAKKKTLIMEFDIRKPKVASGLGIHVRKGITNFIVGNVSLDDLIVPVDDIPDLYLLPCGPVPPNPAELLLSPAIKELFEYARKNFDAIIVDTAPVGVVSDALILGGLADGAVYIIRQGYTYKKQVAFIEDMYSQQKLPRQSIIINDIKHVMGYGGYYGYGYGYASGKKSHYFDEQKKSLFSGLFRKKKRKK</sequence>
<keyword evidence="7" id="KW-1185">Reference proteome</keyword>
<dbReference type="NCBIfam" id="TIGR01007">
    <property type="entry name" value="eps_fam"/>
    <property type="match status" value="1"/>
</dbReference>
<reference evidence="6 7" key="1">
    <citation type="submission" date="2023-05" db="EMBL/GenBank/DDBJ databases">
        <title>Genome sequence of Pinibacter sp. MAH-24.</title>
        <authorList>
            <person name="Huq M.A."/>
        </authorList>
    </citation>
    <scope>NUCLEOTIDE SEQUENCE [LARGE SCALE GENOMIC DNA]</scope>
    <source>
        <strain evidence="6 7">MAH-24</strain>
    </source>
</reference>
<keyword evidence="3" id="KW-0175">Coiled coil</keyword>
<organism evidence="6 7">
    <name type="scientific">Pinibacter soli</name>
    <dbReference type="NCBI Taxonomy" id="3044211"/>
    <lineage>
        <taxon>Bacteria</taxon>
        <taxon>Pseudomonadati</taxon>
        <taxon>Bacteroidota</taxon>
        <taxon>Chitinophagia</taxon>
        <taxon>Chitinophagales</taxon>
        <taxon>Chitinophagaceae</taxon>
        <taxon>Pinibacter</taxon>
    </lineage>
</organism>
<evidence type="ECO:0000313" key="6">
    <source>
        <dbReference type="EMBL" id="MDI3318645.1"/>
    </source>
</evidence>
<dbReference type="GO" id="GO:0004715">
    <property type="term" value="F:non-membrane spanning protein tyrosine kinase activity"/>
    <property type="evidence" value="ECO:0007669"/>
    <property type="project" value="UniProtKB-EC"/>
</dbReference>
<evidence type="ECO:0000256" key="4">
    <source>
        <dbReference type="SAM" id="Phobius"/>
    </source>
</evidence>
<protein>
    <submittedName>
        <fullName evidence="6">Polysaccharide biosynthesis tyrosine autokinase</fullName>
        <ecNumber evidence="6">2.7.10.2</ecNumber>
    </submittedName>
</protein>
<gene>
    <name evidence="6" type="ORF">QJ048_02615</name>
</gene>
<feature type="transmembrane region" description="Helical" evidence="4">
    <location>
        <begin position="30"/>
        <end position="47"/>
    </location>
</feature>
<dbReference type="Pfam" id="PF13807">
    <property type="entry name" value="GNVR"/>
    <property type="match status" value="1"/>
</dbReference>
<evidence type="ECO:0000259" key="5">
    <source>
        <dbReference type="Pfam" id="PF13807"/>
    </source>
</evidence>
<dbReference type="Proteomes" id="UP001226434">
    <property type="component" value="Unassembled WGS sequence"/>
</dbReference>
<feature type="coiled-coil region" evidence="3">
    <location>
        <begin position="271"/>
        <end position="298"/>
    </location>
</feature>
<dbReference type="PANTHER" id="PTHR32309">
    <property type="entry name" value="TYROSINE-PROTEIN KINASE"/>
    <property type="match status" value="1"/>
</dbReference>
<dbReference type="EMBL" id="JASBRG010000001">
    <property type="protein sequence ID" value="MDI3318645.1"/>
    <property type="molecule type" value="Genomic_DNA"/>
</dbReference>
<comment type="caution">
    <text evidence="6">The sequence shown here is derived from an EMBL/GenBank/DDBJ whole genome shotgun (WGS) entry which is preliminary data.</text>
</comment>
<feature type="domain" description="Tyrosine-protein kinase G-rich" evidence="5">
    <location>
        <begin position="439"/>
        <end position="513"/>
    </location>
</feature>
<keyword evidence="1" id="KW-0547">Nucleotide-binding</keyword>
<dbReference type="SUPFAM" id="SSF52540">
    <property type="entry name" value="P-loop containing nucleoside triphosphate hydrolases"/>
    <property type="match status" value="1"/>
</dbReference>
<evidence type="ECO:0000313" key="7">
    <source>
        <dbReference type="Proteomes" id="UP001226434"/>
    </source>
</evidence>
<proteinExistence type="predicted"/>
<dbReference type="PANTHER" id="PTHR32309:SF13">
    <property type="entry name" value="FERRIC ENTEROBACTIN TRANSPORT PROTEIN FEPE"/>
    <property type="match status" value="1"/>
</dbReference>
<keyword evidence="4" id="KW-0472">Membrane</keyword>
<keyword evidence="4" id="KW-1133">Transmembrane helix</keyword>
<dbReference type="InterPro" id="IPR027417">
    <property type="entry name" value="P-loop_NTPase"/>
</dbReference>
<keyword evidence="4" id="KW-0812">Transmembrane</keyword>